<name>A0ABS6H7E6_9PROT</name>
<evidence type="ECO:0000313" key="5">
    <source>
        <dbReference type="EMBL" id="MBU8544624.1"/>
    </source>
</evidence>
<comment type="caution">
    <text evidence="5">The sequence shown here is derived from an EMBL/GenBank/DDBJ whole genome shotgun (WGS) entry which is preliminary data.</text>
</comment>
<proteinExistence type="predicted"/>
<dbReference type="Proteomes" id="UP000689967">
    <property type="component" value="Unassembled WGS sequence"/>
</dbReference>
<dbReference type="PANTHER" id="PTHR30154:SF0">
    <property type="entry name" value="LEUCINE-RESPONSIVE REGULATORY PROTEIN"/>
    <property type="match status" value="1"/>
</dbReference>
<dbReference type="SMART" id="SM00344">
    <property type="entry name" value="HTH_ASNC"/>
    <property type="match status" value="1"/>
</dbReference>
<gene>
    <name evidence="5" type="ORF">JJQ90_12960</name>
</gene>
<evidence type="ECO:0000256" key="1">
    <source>
        <dbReference type="ARBA" id="ARBA00023015"/>
    </source>
</evidence>
<keyword evidence="3" id="KW-0804">Transcription</keyword>
<keyword evidence="1" id="KW-0805">Transcription regulation</keyword>
<sequence length="154" mass="16793">MDQDIDRIDRRLLALLQREGRATVAELAARIGLSPSAASERLRRLQAQGVITGWGARLDAARIGLGLLVFVEISLDHTTPDAFDRFATAVKRVPEVLECHMVAGGFDYLVKARVGDMAAYRRFLGDVLLSLPGVKSSHTYAVIEEVIAEAPLPV</sequence>
<dbReference type="Pfam" id="PF13412">
    <property type="entry name" value="HTH_24"/>
    <property type="match status" value="1"/>
</dbReference>
<dbReference type="InterPro" id="IPR019888">
    <property type="entry name" value="Tscrpt_reg_AsnC-like"/>
</dbReference>
<dbReference type="InterPro" id="IPR011991">
    <property type="entry name" value="ArsR-like_HTH"/>
</dbReference>
<evidence type="ECO:0000313" key="6">
    <source>
        <dbReference type="Proteomes" id="UP000689967"/>
    </source>
</evidence>
<evidence type="ECO:0000256" key="3">
    <source>
        <dbReference type="ARBA" id="ARBA00023163"/>
    </source>
</evidence>
<feature type="domain" description="HTH asnC-type" evidence="4">
    <location>
        <begin position="5"/>
        <end position="66"/>
    </location>
</feature>
<dbReference type="Pfam" id="PF01037">
    <property type="entry name" value="AsnC_trans_reg"/>
    <property type="match status" value="1"/>
</dbReference>
<dbReference type="InterPro" id="IPR000485">
    <property type="entry name" value="AsnC-type_HTH_dom"/>
</dbReference>
<protein>
    <submittedName>
        <fullName evidence="5">Lrp/AsnC ligand binding domain-containing protein</fullName>
    </submittedName>
</protein>
<dbReference type="PROSITE" id="PS50956">
    <property type="entry name" value="HTH_ASNC_2"/>
    <property type="match status" value="1"/>
</dbReference>
<evidence type="ECO:0000259" key="4">
    <source>
        <dbReference type="PROSITE" id="PS50956"/>
    </source>
</evidence>
<keyword evidence="2" id="KW-0238">DNA-binding</keyword>
<dbReference type="InterPro" id="IPR019885">
    <property type="entry name" value="Tscrpt_reg_HTH_AsnC-type_CS"/>
</dbReference>
<accession>A0ABS6H7E6</accession>
<reference evidence="5 6" key="1">
    <citation type="submission" date="2021-01" db="EMBL/GenBank/DDBJ databases">
        <title>Roseomonas sp. nov, a bacterium isolated from an oil production mixture in Yumen Oilfield.</title>
        <authorList>
            <person name="Wu D."/>
        </authorList>
    </citation>
    <scope>NUCLEOTIDE SEQUENCE [LARGE SCALE GENOMIC DNA]</scope>
    <source>
        <strain evidence="5 6">ROY-5-3</strain>
    </source>
</reference>
<dbReference type="InterPro" id="IPR019887">
    <property type="entry name" value="Tscrpt_reg_AsnC/Lrp_C"/>
</dbReference>
<dbReference type="CDD" id="cd00090">
    <property type="entry name" value="HTH_ARSR"/>
    <property type="match status" value="1"/>
</dbReference>
<organism evidence="5 6">
    <name type="scientific">Falsiroseomonas oleicola</name>
    <dbReference type="NCBI Taxonomy" id="2801474"/>
    <lineage>
        <taxon>Bacteria</taxon>
        <taxon>Pseudomonadati</taxon>
        <taxon>Pseudomonadota</taxon>
        <taxon>Alphaproteobacteria</taxon>
        <taxon>Acetobacterales</taxon>
        <taxon>Roseomonadaceae</taxon>
        <taxon>Falsiroseomonas</taxon>
    </lineage>
</organism>
<dbReference type="EMBL" id="JAERQM010000003">
    <property type="protein sequence ID" value="MBU8544624.1"/>
    <property type="molecule type" value="Genomic_DNA"/>
</dbReference>
<dbReference type="PANTHER" id="PTHR30154">
    <property type="entry name" value="LEUCINE-RESPONSIVE REGULATORY PROTEIN"/>
    <property type="match status" value="1"/>
</dbReference>
<evidence type="ECO:0000256" key="2">
    <source>
        <dbReference type="ARBA" id="ARBA00023125"/>
    </source>
</evidence>
<dbReference type="PROSITE" id="PS00519">
    <property type="entry name" value="HTH_ASNC_1"/>
    <property type="match status" value="1"/>
</dbReference>
<dbReference type="RefSeq" id="WP_216875993.1">
    <property type="nucleotide sequence ID" value="NZ_JAERQM010000003.1"/>
</dbReference>
<keyword evidence="6" id="KW-1185">Reference proteome</keyword>